<feature type="region of interest" description="Disordered" evidence="2">
    <location>
        <begin position="63"/>
        <end position="104"/>
    </location>
</feature>
<keyword evidence="1" id="KW-0479">Metal-binding</keyword>
<dbReference type="Pfam" id="PF13966">
    <property type="entry name" value="zf-RVT"/>
    <property type="match status" value="1"/>
</dbReference>
<feature type="region of interest" description="Disordered" evidence="2">
    <location>
        <begin position="337"/>
        <end position="362"/>
    </location>
</feature>
<dbReference type="PANTHER" id="PTHR31286">
    <property type="entry name" value="GLYCINE-RICH CELL WALL STRUCTURAL PROTEIN 1.8-LIKE"/>
    <property type="match status" value="1"/>
</dbReference>
<dbReference type="GO" id="GO:0003676">
    <property type="term" value="F:nucleic acid binding"/>
    <property type="evidence" value="ECO:0007669"/>
    <property type="project" value="InterPro"/>
</dbReference>
<reference evidence="4" key="1">
    <citation type="submission" date="2020-09" db="EMBL/GenBank/DDBJ databases">
        <title>Genome-Enabled Discovery of Anthraquinone Biosynthesis in Senna tora.</title>
        <authorList>
            <person name="Kang S.-H."/>
            <person name="Pandey R.P."/>
            <person name="Lee C.-M."/>
            <person name="Sim J.-S."/>
            <person name="Jeong J.-T."/>
            <person name="Choi B.-S."/>
            <person name="Jung M."/>
            <person name="Ginzburg D."/>
            <person name="Zhao K."/>
            <person name="Won S.Y."/>
            <person name="Oh T.-J."/>
            <person name="Yu Y."/>
            <person name="Kim N.-H."/>
            <person name="Lee O.R."/>
            <person name="Lee T.-H."/>
            <person name="Bashyal P."/>
            <person name="Kim T.-S."/>
            <person name="Lee W.-H."/>
            <person name="Kawkins C."/>
            <person name="Kim C.-K."/>
            <person name="Kim J.S."/>
            <person name="Ahn B.O."/>
            <person name="Rhee S.Y."/>
            <person name="Sohng J.K."/>
        </authorList>
    </citation>
    <scope>NUCLEOTIDE SEQUENCE</scope>
    <source>
        <tissue evidence="4">Leaf</tissue>
    </source>
</reference>
<protein>
    <submittedName>
        <fullName evidence="4">Putative RNA-directed DNA polymerase</fullName>
    </submittedName>
</protein>
<dbReference type="InterPro" id="IPR001878">
    <property type="entry name" value="Znf_CCHC"/>
</dbReference>
<evidence type="ECO:0000313" key="5">
    <source>
        <dbReference type="Proteomes" id="UP000634136"/>
    </source>
</evidence>
<dbReference type="PROSITE" id="PS50158">
    <property type="entry name" value="ZF_CCHC"/>
    <property type="match status" value="1"/>
</dbReference>
<sequence length="1307" mass="146397">MEELSSEEADLFARSIKKVKKNDNAEGMGDEIMADGMFGAQPIDAYQGEQGLVSFRDKLLSTPTDTHSVKEGEVVLSDLDGSSSDDSGSSDTDSSSDEEGGDRLDIPVLEFSQEEYEQWCRPWKLTLLVRLMGKSVGVTFMRNRLEKLWQRKGSGPSQIIDLENGYFAVSFTNQDDYLYAFQEGPWLIADHYLIVQRWRPNFDPYNGNEVTKIAAWVRVPNLPLEFYNAKCLCRVGNLIGKTLKIDPTTSITSRGKFARICVEINLKKKLVPHVVIRGRCYGVEYEGLHLICFHCGKYGHQKGQCTDLKVQSKSIDEENHNDVVGDSTVPTQEGLEVAKAPPAGGGTNLEQDDGKGREDEMGKSEIYGPWMLPKRNNQRRNLASRKYAVNANHGHKINGGFTKGTNQSRFDVLRDLEVNKDNLQPHVSDVNVISGRNERASQVGIRIGSEAHVVVRPKVISSQAGGGQSRGGNKKANSSYDGRKNMRDSFVNPVFEKEQVNEMLNNYGGPSGLGSNTLNKSSHPHARLFSGTTSHKDNVDRPSKPPDLNLEFMDVGEENFGETTEDMQMHEVDKSGDKASEIIKKLGFDGIERVDAVGFAGGIWCLWRQECVSISILWKHPQFIHLKVIKGGQEWLFTVVYGSPTVSTWRQLWELLTTIGSNSSIPWAVAGDFNAFLFEYEKHGGSSGGIRPDQGFRDWVDSCDMIDMGFTGTSTHDLGKYLGVPIIHGRRTKHTYSFIVDKVQNRLSSWKSSSLSLAGRVTLVQSVTSAIPSYVMQTVELPVTVCNEIEKANRKFIWGGNENRRKVHLVGWDKLCNPKSSGGLGLRHLKVQNSTFMSKLGMSVGSNPSRLWRGIVKNWSSVDKGVRWRIGNGNRSKFWSDEWIPNYGKLCHMAVGPLTESELNASVSSFVSPSGGWDWRRFESLLPNDACLRIAAIGPPCANSVEDTPIWKHSKDGKFSIKSCYNAVNGVRYGTRGNIWNSVWKLSVPQRVRSFMWLCAHDKLLTNVERCRRQMSDSAVCDRCGSNCEDLIHALRDCSVIKDVWLRLVKPCYWPEFFHAGLSDWISLNLHRNLGVFDIPWKEIFATTCWSAWKWRNEHVFQQCDPKLSDPVFSILHKVRSASEASRALVNSGKDPPSRTHSLVKWQSPEMGWFKVNVDGACSREALERASCGGVVRDYMGRFIYGFSKNLGSCDALAAELWGVILGLNMAWELGIKKVVVEVDSTSAHQLVYAQNQEFHPYAALVTDIHLLLARNWEVSVCHVLREANCVADFFAKCAPRDTMDLLKFDQPPLEACDLMMRMGLVC</sequence>
<feature type="domain" description="CCHC-type" evidence="3">
    <location>
        <begin position="292"/>
        <end position="307"/>
    </location>
</feature>
<feature type="region of interest" description="Disordered" evidence="2">
    <location>
        <begin position="460"/>
        <end position="486"/>
    </location>
</feature>
<evidence type="ECO:0000313" key="4">
    <source>
        <dbReference type="EMBL" id="KAF7844636.1"/>
    </source>
</evidence>
<dbReference type="Proteomes" id="UP000634136">
    <property type="component" value="Unassembled WGS sequence"/>
</dbReference>
<dbReference type="InterPro" id="IPR040256">
    <property type="entry name" value="At4g02000-like"/>
</dbReference>
<organism evidence="4 5">
    <name type="scientific">Senna tora</name>
    <dbReference type="NCBI Taxonomy" id="362788"/>
    <lineage>
        <taxon>Eukaryota</taxon>
        <taxon>Viridiplantae</taxon>
        <taxon>Streptophyta</taxon>
        <taxon>Embryophyta</taxon>
        <taxon>Tracheophyta</taxon>
        <taxon>Spermatophyta</taxon>
        <taxon>Magnoliopsida</taxon>
        <taxon>eudicotyledons</taxon>
        <taxon>Gunneridae</taxon>
        <taxon>Pentapetalae</taxon>
        <taxon>rosids</taxon>
        <taxon>fabids</taxon>
        <taxon>Fabales</taxon>
        <taxon>Fabaceae</taxon>
        <taxon>Caesalpinioideae</taxon>
        <taxon>Cassia clade</taxon>
        <taxon>Senna</taxon>
    </lineage>
</organism>
<dbReference type="PANTHER" id="PTHR31286:SF99">
    <property type="entry name" value="DUF4283 DOMAIN-CONTAINING PROTEIN"/>
    <property type="match status" value="1"/>
</dbReference>
<dbReference type="GO" id="GO:0003964">
    <property type="term" value="F:RNA-directed DNA polymerase activity"/>
    <property type="evidence" value="ECO:0007669"/>
    <property type="project" value="UniProtKB-KW"/>
</dbReference>
<dbReference type="InterPro" id="IPR012337">
    <property type="entry name" value="RNaseH-like_sf"/>
</dbReference>
<dbReference type="Pfam" id="PF14111">
    <property type="entry name" value="DUF4283"/>
    <property type="match status" value="1"/>
</dbReference>
<keyword evidence="4" id="KW-0548">Nucleotidyltransferase</keyword>
<dbReference type="GO" id="GO:0004523">
    <property type="term" value="F:RNA-DNA hybrid ribonuclease activity"/>
    <property type="evidence" value="ECO:0007669"/>
    <property type="project" value="InterPro"/>
</dbReference>
<feature type="compositionally biased region" description="Basic and acidic residues" evidence="2">
    <location>
        <begin position="534"/>
        <end position="544"/>
    </location>
</feature>
<accession>A0A835CKE6</accession>
<dbReference type="Gene3D" id="3.60.10.10">
    <property type="entry name" value="Endonuclease/exonuclease/phosphatase"/>
    <property type="match status" value="1"/>
</dbReference>
<keyword evidence="5" id="KW-1185">Reference proteome</keyword>
<dbReference type="CDD" id="cd06222">
    <property type="entry name" value="RNase_H_like"/>
    <property type="match status" value="1"/>
</dbReference>
<dbReference type="EMBL" id="JAAIUW010000001">
    <property type="protein sequence ID" value="KAF7844636.1"/>
    <property type="molecule type" value="Genomic_DNA"/>
</dbReference>
<keyword evidence="1" id="KW-0863">Zinc-finger</keyword>
<gene>
    <name evidence="4" type="ORF">G2W53_001541</name>
</gene>
<dbReference type="GO" id="GO:0008270">
    <property type="term" value="F:zinc ion binding"/>
    <property type="evidence" value="ECO:0007669"/>
    <property type="project" value="UniProtKB-KW"/>
</dbReference>
<dbReference type="InterPro" id="IPR026960">
    <property type="entry name" value="RVT-Znf"/>
</dbReference>
<dbReference type="InterPro" id="IPR025558">
    <property type="entry name" value="DUF4283"/>
</dbReference>
<dbReference type="InterPro" id="IPR044730">
    <property type="entry name" value="RNase_H-like_dom_plant"/>
</dbReference>
<keyword evidence="4" id="KW-0695">RNA-directed DNA polymerase</keyword>
<keyword evidence="4" id="KW-0808">Transferase</keyword>
<feature type="compositionally biased region" description="Basic and acidic residues" evidence="2">
    <location>
        <begin position="352"/>
        <end position="362"/>
    </location>
</feature>
<proteinExistence type="predicted"/>
<evidence type="ECO:0000259" key="3">
    <source>
        <dbReference type="PROSITE" id="PS50158"/>
    </source>
</evidence>
<dbReference type="OrthoDB" id="1743609at2759"/>
<evidence type="ECO:0000256" key="1">
    <source>
        <dbReference type="PROSITE-ProRule" id="PRU00047"/>
    </source>
</evidence>
<dbReference type="InterPro" id="IPR036691">
    <property type="entry name" value="Endo/exonu/phosph_ase_sf"/>
</dbReference>
<dbReference type="Gene3D" id="3.30.420.10">
    <property type="entry name" value="Ribonuclease H-like superfamily/Ribonuclease H"/>
    <property type="match status" value="1"/>
</dbReference>
<dbReference type="SUPFAM" id="SSF53098">
    <property type="entry name" value="Ribonuclease H-like"/>
    <property type="match status" value="1"/>
</dbReference>
<dbReference type="InterPro" id="IPR002156">
    <property type="entry name" value="RNaseH_domain"/>
</dbReference>
<comment type="caution">
    <text evidence="4">The sequence shown here is derived from an EMBL/GenBank/DDBJ whole genome shotgun (WGS) entry which is preliminary data.</text>
</comment>
<dbReference type="Pfam" id="PF13456">
    <property type="entry name" value="RVT_3"/>
    <property type="match status" value="1"/>
</dbReference>
<feature type="compositionally biased region" description="Low complexity" evidence="2">
    <location>
        <begin position="76"/>
        <end position="93"/>
    </location>
</feature>
<name>A0A835CKE6_9FABA</name>
<dbReference type="InterPro" id="IPR036397">
    <property type="entry name" value="RNaseH_sf"/>
</dbReference>
<feature type="region of interest" description="Disordered" evidence="2">
    <location>
        <begin position="519"/>
        <end position="551"/>
    </location>
</feature>
<dbReference type="SUPFAM" id="SSF56219">
    <property type="entry name" value="DNase I-like"/>
    <property type="match status" value="1"/>
</dbReference>
<evidence type="ECO:0000256" key="2">
    <source>
        <dbReference type="SAM" id="MobiDB-lite"/>
    </source>
</evidence>
<keyword evidence="1" id="KW-0862">Zinc</keyword>